<evidence type="ECO:0000313" key="3">
    <source>
        <dbReference type="Proteomes" id="UP001168877"/>
    </source>
</evidence>
<accession>A0AA39RSW4</accession>
<gene>
    <name evidence="2" type="ORF">LWI29_038254</name>
</gene>
<dbReference type="InterPro" id="IPR021109">
    <property type="entry name" value="Peptidase_aspartic_dom_sf"/>
</dbReference>
<dbReference type="Proteomes" id="UP001168877">
    <property type="component" value="Unassembled WGS sequence"/>
</dbReference>
<dbReference type="AlphaFoldDB" id="A0AA39RSW4"/>
<name>A0AA39RSW4_ACESA</name>
<dbReference type="CDD" id="cd00303">
    <property type="entry name" value="retropepsin_like"/>
    <property type="match status" value="1"/>
</dbReference>
<proteinExistence type="predicted"/>
<evidence type="ECO:0000313" key="2">
    <source>
        <dbReference type="EMBL" id="KAK0580223.1"/>
    </source>
</evidence>
<evidence type="ECO:0000256" key="1">
    <source>
        <dbReference type="SAM" id="MobiDB-lite"/>
    </source>
</evidence>
<evidence type="ECO:0008006" key="4">
    <source>
        <dbReference type="Google" id="ProtNLM"/>
    </source>
</evidence>
<sequence>MCREFITRFRGARPLERKPNVLRDIKQGESETLKEYVERFHKEVINLGAYDEENTLEDFIRNIWICRLWFNFQDFRPKDYTEAYERALCFIETEEQLRLKKVTERAEYSSKKEKGKGREENQGDRNSHPMITGGIPRLQPRGHDQLKTLILQPQLVMNVPNEMHSETFRRARTWNSKYANYHALNATREQILAALHETGLLTKPEPLRGDPSRRNQAKYLSLTIAGKVIPRILTDTGSSVDIMFKKTLDHLGIEKARLREVNTPLYDFTGDSIWPVGTIDIPITFGEDPDQFTTMITYVVVDAPGIYSVILGRPFLVATKAGVSLYHNVMKISTGEKIETIRGDQESA</sequence>
<keyword evidence="3" id="KW-1185">Reference proteome</keyword>
<comment type="caution">
    <text evidence="2">The sequence shown here is derived from an EMBL/GenBank/DDBJ whole genome shotgun (WGS) entry which is preliminary data.</text>
</comment>
<dbReference type="EMBL" id="JAUESC010000385">
    <property type="protein sequence ID" value="KAK0580223.1"/>
    <property type="molecule type" value="Genomic_DNA"/>
</dbReference>
<dbReference type="Gene3D" id="2.40.70.10">
    <property type="entry name" value="Acid Proteases"/>
    <property type="match status" value="1"/>
</dbReference>
<reference evidence="2" key="1">
    <citation type="journal article" date="2022" name="Plant J.">
        <title>Strategies of tolerance reflected in two North American maple genomes.</title>
        <authorList>
            <person name="McEvoy S.L."/>
            <person name="Sezen U.U."/>
            <person name="Trouern-Trend A."/>
            <person name="McMahon S.M."/>
            <person name="Schaberg P.G."/>
            <person name="Yang J."/>
            <person name="Wegrzyn J.L."/>
            <person name="Swenson N.G."/>
        </authorList>
    </citation>
    <scope>NUCLEOTIDE SEQUENCE</scope>
    <source>
        <strain evidence="2">NS2018</strain>
    </source>
</reference>
<protein>
    <recommendedName>
        <fullName evidence="4">Retrotransposon gag domain-containing protein</fullName>
    </recommendedName>
</protein>
<dbReference type="PANTHER" id="PTHR33240">
    <property type="entry name" value="OS08G0508500 PROTEIN"/>
    <property type="match status" value="1"/>
</dbReference>
<organism evidence="2 3">
    <name type="scientific">Acer saccharum</name>
    <name type="common">Sugar maple</name>
    <dbReference type="NCBI Taxonomy" id="4024"/>
    <lineage>
        <taxon>Eukaryota</taxon>
        <taxon>Viridiplantae</taxon>
        <taxon>Streptophyta</taxon>
        <taxon>Embryophyta</taxon>
        <taxon>Tracheophyta</taxon>
        <taxon>Spermatophyta</taxon>
        <taxon>Magnoliopsida</taxon>
        <taxon>eudicotyledons</taxon>
        <taxon>Gunneridae</taxon>
        <taxon>Pentapetalae</taxon>
        <taxon>rosids</taxon>
        <taxon>malvids</taxon>
        <taxon>Sapindales</taxon>
        <taxon>Sapindaceae</taxon>
        <taxon>Hippocastanoideae</taxon>
        <taxon>Acereae</taxon>
        <taxon>Acer</taxon>
    </lineage>
</organism>
<dbReference type="PANTHER" id="PTHR33240:SF15">
    <property type="entry name" value="GAG-PRO-LIKE PROTEIN"/>
    <property type="match status" value="1"/>
</dbReference>
<feature type="compositionally biased region" description="Basic and acidic residues" evidence="1">
    <location>
        <begin position="102"/>
        <end position="127"/>
    </location>
</feature>
<feature type="region of interest" description="Disordered" evidence="1">
    <location>
        <begin position="102"/>
        <end position="134"/>
    </location>
</feature>
<reference evidence="2" key="2">
    <citation type="submission" date="2023-06" db="EMBL/GenBank/DDBJ databases">
        <authorList>
            <person name="Swenson N.G."/>
            <person name="Wegrzyn J.L."/>
            <person name="Mcevoy S.L."/>
        </authorList>
    </citation>
    <scope>NUCLEOTIDE SEQUENCE</scope>
    <source>
        <strain evidence="2">NS2018</strain>
        <tissue evidence="2">Leaf</tissue>
    </source>
</reference>